<proteinExistence type="predicted"/>
<evidence type="ECO:0000313" key="2">
    <source>
        <dbReference type="Proteomes" id="UP001154078"/>
    </source>
</evidence>
<keyword evidence="2" id="KW-1185">Reference proteome</keyword>
<gene>
    <name evidence="1" type="ORF">MELIAE_LOCUS12076</name>
</gene>
<dbReference type="PANTHER" id="PTHR10773:SF19">
    <property type="match status" value="1"/>
</dbReference>
<dbReference type="Proteomes" id="UP001154078">
    <property type="component" value="Chromosome 8"/>
</dbReference>
<protein>
    <submittedName>
        <fullName evidence="1">Uncharacterized protein</fullName>
    </submittedName>
</protein>
<name>A0A9P0BH47_BRAAE</name>
<dbReference type="OrthoDB" id="6783933at2759"/>
<evidence type="ECO:0000313" key="1">
    <source>
        <dbReference type="EMBL" id="CAH0563090.1"/>
    </source>
</evidence>
<accession>A0A9P0BH47</accession>
<organism evidence="1 2">
    <name type="scientific">Brassicogethes aeneus</name>
    <name type="common">Rape pollen beetle</name>
    <name type="synonym">Meligethes aeneus</name>
    <dbReference type="NCBI Taxonomy" id="1431903"/>
    <lineage>
        <taxon>Eukaryota</taxon>
        <taxon>Metazoa</taxon>
        <taxon>Ecdysozoa</taxon>
        <taxon>Arthropoda</taxon>
        <taxon>Hexapoda</taxon>
        <taxon>Insecta</taxon>
        <taxon>Pterygota</taxon>
        <taxon>Neoptera</taxon>
        <taxon>Endopterygota</taxon>
        <taxon>Coleoptera</taxon>
        <taxon>Polyphaga</taxon>
        <taxon>Cucujiformia</taxon>
        <taxon>Nitidulidae</taxon>
        <taxon>Meligethinae</taxon>
        <taxon>Brassicogethes</taxon>
    </lineage>
</organism>
<dbReference type="AlphaFoldDB" id="A0A9P0BH47"/>
<reference evidence="1" key="1">
    <citation type="submission" date="2021-12" db="EMBL/GenBank/DDBJ databases">
        <authorList>
            <person name="King R."/>
        </authorList>
    </citation>
    <scope>NUCLEOTIDE SEQUENCE</scope>
</reference>
<sequence length="656" mass="76450">MEVNASPVTPTKARKRIRQPDKWKNNVAKRLRYSAKNLPIYPTCGHRTKAYKCFFLKLNDMQAFYSIFYETKDKATQNAFILKYCTVSSTVRRRPKNEKHSPKRTRYSAKNLPIYPTCGHRTKAYKCFFLKLNDMQAFYSIFYETKDKATQNAFILKYCTEKVPVCQTAFLNVLGISKHRLTYVMKHFTETGQVPIERRGGDRKTAKYRDKLERVQMFINQLMCTESHYNLSFATPRTDVCQVKCFIRNFLSKEKVPVCQTAFLNVLGISKHRLTYVMKHFTETGQVPIERRGGDRKTAKYRDKLERVQMFINQLMCTESHYNLSFATPRTDVCSKCVELSENNLESKNKLMTEKRIHNLRAKAFFELLRENREDLITLSFDCQKNLVLPKVPDQSAYYSRQLYFYNFTIVQGSSKSSLSRGNVFSYCWTEDAFGKGSNEISSAVFHRLNETVRLVADGCSGQNKNSTMIGMCCKWLTHNAPPNKKLRKREVITTPDEYETIVSQFSTFVDMKKSYVYDWKSAVQEVLKPVGSWDFKFKQSKRFILKRSRSGNILIRSELHYKNDLGGFVTITRKGKQITMINAPNGHQVNNLKLRDVGNLLSKHFGSKWLELGQLRYYRDLLQGKEQETNENPRDPDQSLPTPMLVNLYPNCRIP</sequence>
<dbReference type="EMBL" id="OV121139">
    <property type="protein sequence ID" value="CAH0563090.1"/>
    <property type="molecule type" value="Genomic_DNA"/>
</dbReference>
<dbReference type="PANTHER" id="PTHR10773">
    <property type="entry name" value="DNA-DIRECTED RNA POLYMERASES I, II, AND III SUBUNIT RPABC2"/>
    <property type="match status" value="1"/>
</dbReference>